<feature type="compositionally biased region" description="Acidic residues" evidence="1">
    <location>
        <begin position="34"/>
        <end position="64"/>
    </location>
</feature>
<dbReference type="InterPro" id="IPR043519">
    <property type="entry name" value="NT_sf"/>
</dbReference>
<organism evidence="3 4">
    <name type="scientific">Coemansia interrupta</name>
    <dbReference type="NCBI Taxonomy" id="1126814"/>
    <lineage>
        <taxon>Eukaryota</taxon>
        <taxon>Fungi</taxon>
        <taxon>Fungi incertae sedis</taxon>
        <taxon>Zoopagomycota</taxon>
        <taxon>Kickxellomycotina</taxon>
        <taxon>Kickxellomycetes</taxon>
        <taxon>Kickxellales</taxon>
        <taxon>Kickxellaceae</taxon>
        <taxon>Coemansia</taxon>
    </lineage>
</organism>
<reference evidence="3" key="1">
    <citation type="submission" date="2022-07" db="EMBL/GenBank/DDBJ databases">
        <title>Phylogenomic reconstructions and comparative analyses of Kickxellomycotina fungi.</title>
        <authorList>
            <person name="Reynolds N.K."/>
            <person name="Stajich J.E."/>
            <person name="Barry K."/>
            <person name="Grigoriev I.V."/>
            <person name="Crous P."/>
            <person name="Smith M.E."/>
        </authorList>
    </citation>
    <scope>NUCLEOTIDE SEQUENCE</scope>
    <source>
        <strain evidence="3">BCRC 34489</strain>
    </source>
</reference>
<evidence type="ECO:0000259" key="2">
    <source>
        <dbReference type="Pfam" id="PF22600"/>
    </source>
</evidence>
<dbReference type="InterPro" id="IPR054708">
    <property type="entry name" value="MTPAP-like_central"/>
</dbReference>
<dbReference type="GO" id="GO:1990817">
    <property type="term" value="F:poly(A) RNA polymerase activity"/>
    <property type="evidence" value="ECO:0007669"/>
    <property type="project" value="InterPro"/>
</dbReference>
<dbReference type="Proteomes" id="UP001140172">
    <property type="component" value="Unassembled WGS sequence"/>
</dbReference>
<dbReference type="GO" id="GO:0010605">
    <property type="term" value="P:negative regulation of macromolecule metabolic process"/>
    <property type="evidence" value="ECO:0007669"/>
    <property type="project" value="UniProtKB-ARBA"/>
</dbReference>
<dbReference type="GO" id="GO:0005730">
    <property type="term" value="C:nucleolus"/>
    <property type="evidence" value="ECO:0007669"/>
    <property type="project" value="TreeGrafter"/>
</dbReference>
<feature type="region of interest" description="Disordered" evidence="1">
    <location>
        <begin position="1"/>
        <end position="82"/>
    </location>
</feature>
<evidence type="ECO:0000313" key="3">
    <source>
        <dbReference type="EMBL" id="KAJ2778000.1"/>
    </source>
</evidence>
<dbReference type="EMBL" id="JANBUM010000375">
    <property type="protein sequence ID" value="KAJ2778000.1"/>
    <property type="molecule type" value="Genomic_DNA"/>
</dbReference>
<dbReference type="PANTHER" id="PTHR23092:SF15">
    <property type="entry name" value="INACTIVE NON-CANONICAL POLY(A) RNA POLYMERASE PROTEIN TRF4-2-RELATED"/>
    <property type="match status" value="1"/>
</dbReference>
<accession>A0A9W8LE83</accession>
<keyword evidence="4" id="KW-1185">Reference proteome</keyword>
<dbReference type="AlphaFoldDB" id="A0A9W8LE83"/>
<dbReference type="SUPFAM" id="SSF81301">
    <property type="entry name" value="Nucleotidyltransferase"/>
    <property type="match status" value="1"/>
</dbReference>
<dbReference type="Pfam" id="PF22600">
    <property type="entry name" value="MTPAP-like_central"/>
    <property type="match status" value="1"/>
</dbReference>
<dbReference type="Gene3D" id="3.30.460.10">
    <property type="entry name" value="Beta Polymerase, domain 2"/>
    <property type="match status" value="1"/>
</dbReference>
<dbReference type="CDD" id="cd05402">
    <property type="entry name" value="NT_PAP_TUTase"/>
    <property type="match status" value="1"/>
</dbReference>
<comment type="caution">
    <text evidence="3">The sequence shown here is derived from an EMBL/GenBank/DDBJ whole genome shotgun (WGS) entry which is preliminary data.</text>
</comment>
<dbReference type="GO" id="GO:0043634">
    <property type="term" value="P:polyadenylation-dependent ncRNA catabolic process"/>
    <property type="evidence" value="ECO:0007669"/>
    <property type="project" value="TreeGrafter"/>
</dbReference>
<evidence type="ECO:0000313" key="4">
    <source>
        <dbReference type="Proteomes" id="UP001140172"/>
    </source>
</evidence>
<feature type="domain" description="Poly(A) RNA polymerase mitochondrial-like central palm" evidence="2">
    <location>
        <begin position="119"/>
        <end position="260"/>
    </location>
</feature>
<gene>
    <name evidence="3" type="ORF">GGI15_004319</name>
</gene>
<dbReference type="GO" id="GO:0031123">
    <property type="term" value="P:RNA 3'-end processing"/>
    <property type="evidence" value="ECO:0007669"/>
    <property type="project" value="TreeGrafter"/>
</dbReference>
<protein>
    <recommendedName>
        <fullName evidence="2">Poly(A) RNA polymerase mitochondrial-like central palm domain-containing protein</fullName>
    </recommendedName>
</protein>
<dbReference type="OrthoDB" id="273917at2759"/>
<dbReference type="Gene3D" id="1.10.1410.10">
    <property type="match status" value="1"/>
</dbReference>
<dbReference type="PANTHER" id="PTHR23092">
    <property type="entry name" value="POLY(A) RNA POLYMERASE"/>
    <property type="match status" value="1"/>
</dbReference>
<dbReference type="InterPro" id="IPR045862">
    <property type="entry name" value="Trf4-like"/>
</dbReference>
<evidence type="ECO:0000256" key="1">
    <source>
        <dbReference type="SAM" id="MobiDB-lite"/>
    </source>
</evidence>
<dbReference type="GO" id="GO:0031499">
    <property type="term" value="C:TRAMP complex"/>
    <property type="evidence" value="ECO:0007669"/>
    <property type="project" value="TreeGrafter"/>
</dbReference>
<proteinExistence type="predicted"/>
<dbReference type="GO" id="GO:0003729">
    <property type="term" value="F:mRNA binding"/>
    <property type="evidence" value="ECO:0007669"/>
    <property type="project" value="TreeGrafter"/>
</dbReference>
<feature type="compositionally biased region" description="Basic and acidic residues" evidence="1">
    <location>
        <begin position="65"/>
        <end position="75"/>
    </location>
</feature>
<name>A0A9W8LE83_9FUNG</name>
<sequence length="384" mass="42725">MTLETTAVASTLPAAPPSTDKQTDDYIAFAPSSSEEDEDEDTEQASVAEEDGVIVIEDTDDEQEHDARGTKRKADDSDEEAVAASTAYHTTYDGHPLPPWLKGHQRLGNGPRPDIPDMITDEVAKFVDFISPTPEEHEMRTMVIRRLQRVLDSMPMPGIRAEAICFGSFDTKLYLPTSDVDMAVMLYDEGTNRISRMYESKPMIVQFLGSLARALKRDGFCRSCEVLARARVPIIKTVEMVSGIHVDISVNTESGFDSAKVQKSFCDRIYPDAVRSLVLIIKQFLYQRSMNETREYGEPINETLKAVAAEEPGRKRARGVNGRVQTKTNHAQFDDDPWAPVSFLSSILSIHPSVITARESLKAKYYKGTMQQILGDPAPTSDEP</sequence>